<dbReference type="InterPro" id="IPR013325">
    <property type="entry name" value="RNA_pol_sigma_r2"/>
</dbReference>
<dbReference type="SUPFAM" id="SSF88946">
    <property type="entry name" value="Sigma2 domain of RNA polymerase sigma factors"/>
    <property type="match status" value="1"/>
</dbReference>
<evidence type="ECO:0000313" key="2">
    <source>
        <dbReference type="EMBL" id="MCQ5343558.1"/>
    </source>
</evidence>
<proteinExistence type="predicted"/>
<dbReference type="NCBIfam" id="TIGR02937">
    <property type="entry name" value="sigma70-ECF"/>
    <property type="match status" value="1"/>
</dbReference>
<dbReference type="EMBL" id="JANGEW010000029">
    <property type="protein sequence ID" value="MCQ5343558.1"/>
    <property type="molecule type" value="Genomic_DNA"/>
</dbReference>
<evidence type="ECO:0000313" key="3">
    <source>
        <dbReference type="Proteomes" id="UP001206692"/>
    </source>
</evidence>
<name>A0ABT1SUL8_9FIRM</name>
<keyword evidence="3" id="KW-1185">Reference proteome</keyword>
<dbReference type="InterPro" id="IPR014284">
    <property type="entry name" value="RNA_pol_sigma-70_dom"/>
</dbReference>
<protein>
    <submittedName>
        <fullName evidence="2">Sigma-70 family RNA polymerase sigma factor</fullName>
    </submittedName>
</protein>
<dbReference type="Gene3D" id="1.10.10.10">
    <property type="entry name" value="Winged helix-like DNA-binding domain superfamily/Winged helix DNA-binding domain"/>
    <property type="match status" value="1"/>
</dbReference>
<gene>
    <name evidence="2" type="ORF">NE675_11065</name>
</gene>
<dbReference type="Pfam" id="PF08281">
    <property type="entry name" value="Sigma70_r4_2"/>
    <property type="match status" value="1"/>
</dbReference>
<reference evidence="2 3" key="1">
    <citation type="submission" date="2022-06" db="EMBL/GenBank/DDBJ databases">
        <title>Isolation of gut microbiota from human fecal samples.</title>
        <authorList>
            <person name="Pamer E.G."/>
            <person name="Barat B."/>
            <person name="Waligurski E."/>
            <person name="Medina S."/>
            <person name="Paddock L."/>
            <person name="Mostad J."/>
        </authorList>
    </citation>
    <scope>NUCLEOTIDE SEQUENCE [LARGE SCALE GENOMIC DNA]</scope>
    <source>
        <strain evidence="2 3">DFI.1.1</strain>
    </source>
</reference>
<dbReference type="InterPro" id="IPR013324">
    <property type="entry name" value="RNA_pol_sigma_r3/r4-like"/>
</dbReference>
<sequence>MTIQLRHCVRAAQRGDKLAAEALIQEFMPLFRNQAKQYQKQYRWHYHDFDEALSTAFQGAMHCIFQYDLEQPETVVEVMVASVHNYFRRESYGHECYCDRVEKNVFDNDTVTDLPETALASEETCPEHLYLQHEMSMEMEQALKLLPALQRELIVKHVVDGESYSQLAKEHSLSKATVGYHVKKGLLKMRMHLGDERKVG</sequence>
<feature type="domain" description="RNA polymerase sigma factor 70 region 4 type 2" evidence="1">
    <location>
        <begin position="137"/>
        <end position="189"/>
    </location>
</feature>
<accession>A0ABT1SUL8</accession>
<organism evidence="2 3">
    <name type="scientific">Megasphaera massiliensis</name>
    <dbReference type="NCBI Taxonomy" id="1232428"/>
    <lineage>
        <taxon>Bacteria</taxon>
        <taxon>Bacillati</taxon>
        <taxon>Bacillota</taxon>
        <taxon>Negativicutes</taxon>
        <taxon>Veillonellales</taxon>
        <taxon>Veillonellaceae</taxon>
        <taxon>Megasphaera</taxon>
    </lineage>
</organism>
<dbReference type="InterPro" id="IPR013249">
    <property type="entry name" value="RNA_pol_sigma70_r4_t2"/>
</dbReference>
<dbReference type="RefSeq" id="WP_062412736.1">
    <property type="nucleotide sequence ID" value="NZ_JAJCIO010000034.1"/>
</dbReference>
<dbReference type="SUPFAM" id="SSF88659">
    <property type="entry name" value="Sigma3 and sigma4 domains of RNA polymerase sigma factors"/>
    <property type="match status" value="1"/>
</dbReference>
<dbReference type="Proteomes" id="UP001206692">
    <property type="component" value="Unassembled WGS sequence"/>
</dbReference>
<evidence type="ECO:0000259" key="1">
    <source>
        <dbReference type="Pfam" id="PF08281"/>
    </source>
</evidence>
<comment type="caution">
    <text evidence="2">The sequence shown here is derived from an EMBL/GenBank/DDBJ whole genome shotgun (WGS) entry which is preliminary data.</text>
</comment>
<dbReference type="InterPro" id="IPR036388">
    <property type="entry name" value="WH-like_DNA-bd_sf"/>
</dbReference>